<dbReference type="Gene3D" id="1.25.40.20">
    <property type="entry name" value="Ankyrin repeat-containing domain"/>
    <property type="match status" value="2"/>
</dbReference>
<dbReference type="SUPFAM" id="SSF48403">
    <property type="entry name" value="Ankyrin repeat"/>
    <property type="match status" value="1"/>
</dbReference>
<gene>
    <name evidence="6" type="ORF">PCOR1329_LOCUS2673</name>
</gene>
<dbReference type="PROSITE" id="PS50297">
    <property type="entry name" value="ANK_REP_REGION"/>
    <property type="match status" value="1"/>
</dbReference>
<evidence type="ECO:0000313" key="7">
    <source>
        <dbReference type="Proteomes" id="UP001189429"/>
    </source>
</evidence>
<keyword evidence="1" id="KW-0677">Repeat</keyword>
<feature type="compositionally biased region" description="Gly residues" evidence="4">
    <location>
        <begin position="64"/>
        <end position="79"/>
    </location>
</feature>
<dbReference type="PANTHER" id="PTHR24171">
    <property type="entry name" value="ANKYRIN REPEAT DOMAIN-CONTAINING PROTEIN 39-RELATED"/>
    <property type="match status" value="1"/>
</dbReference>
<reference evidence="6" key="1">
    <citation type="submission" date="2023-10" db="EMBL/GenBank/DDBJ databases">
        <authorList>
            <person name="Chen Y."/>
            <person name="Shah S."/>
            <person name="Dougan E. K."/>
            <person name="Thang M."/>
            <person name="Chan C."/>
        </authorList>
    </citation>
    <scope>NUCLEOTIDE SEQUENCE [LARGE SCALE GENOMIC DNA]</scope>
</reference>
<keyword evidence="7" id="KW-1185">Reference proteome</keyword>
<evidence type="ECO:0000313" key="6">
    <source>
        <dbReference type="EMBL" id="CAK0791904.1"/>
    </source>
</evidence>
<evidence type="ECO:0000256" key="4">
    <source>
        <dbReference type="SAM" id="MobiDB-lite"/>
    </source>
</evidence>
<keyword evidence="2 3" id="KW-0040">ANK repeat</keyword>
<name>A0ABN9PNC6_9DINO</name>
<dbReference type="PROSITE" id="PS50088">
    <property type="entry name" value="ANK_REPEAT"/>
    <property type="match status" value="1"/>
</dbReference>
<dbReference type="InterPro" id="IPR036770">
    <property type="entry name" value="Ankyrin_rpt-contain_sf"/>
</dbReference>
<feature type="compositionally biased region" description="Low complexity" evidence="4">
    <location>
        <begin position="379"/>
        <end position="391"/>
    </location>
</feature>
<accession>A0ABN9PNC6</accession>
<dbReference type="InterPro" id="IPR002110">
    <property type="entry name" value="Ankyrin_rpt"/>
</dbReference>
<feature type="compositionally biased region" description="Low complexity" evidence="4">
    <location>
        <begin position="302"/>
        <end position="318"/>
    </location>
</feature>
<proteinExistence type="predicted"/>
<evidence type="ECO:0000256" key="1">
    <source>
        <dbReference type="ARBA" id="ARBA00022737"/>
    </source>
</evidence>
<evidence type="ECO:0000256" key="2">
    <source>
        <dbReference type="ARBA" id="ARBA00023043"/>
    </source>
</evidence>
<comment type="caution">
    <text evidence="6">The sequence shown here is derived from an EMBL/GenBank/DDBJ whole genome shotgun (WGS) entry which is preliminary data.</text>
</comment>
<dbReference type="Proteomes" id="UP001189429">
    <property type="component" value="Unassembled WGS sequence"/>
</dbReference>
<feature type="compositionally biased region" description="Basic residues" evidence="4">
    <location>
        <begin position="319"/>
        <end position="332"/>
    </location>
</feature>
<feature type="chain" id="PRO_5047084403" evidence="5">
    <location>
        <begin position="24"/>
        <end position="448"/>
    </location>
</feature>
<dbReference type="PANTHER" id="PTHR24171:SF9">
    <property type="entry name" value="ANKYRIN REPEAT DOMAIN-CONTAINING PROTEIN 39"/>
    <property type="match status" value="1"/>
</dbReference>
<feature type="compositionally biased region" description="Low complexity" evidence="4">
    <location>
        <begin position="333"/>
        <end position="372"/>
    </location>
</feature>
<evidence type="ECO:0000256" key="3">
    <source>
        <dbReference type="PROSITE-ProRule" id="PRU00023"/>
    </source>
</evidence>
<dbReference type="EMBL" id="CAUYUJ010000675">
    <property type="protein sequence ID" value="CAK0791904.1"/>
    <property type="molecule type" value="Genomic_DNA"/>
</dbReference>
<feature type="region of interest" description="Disordered" evidence="4">
    <location>
        <begin position="287"/>
        <end position="404"/>
    </location>
</feature>
<keyword evidence="5" id="KW-0732">Signal</keyword>
<organism evidence="6 7">
    <name type="scientific">Prorocentrum cordatum</name>
    <dbReference type="NCBI Taxonomy" id="2364126"/>
    <lineage>
        <taxon>Eukaryota</taxon>
        <taxon>Sar</taxon>
        <taxon>Alveolata</taxon>
        <taxon>Dinophyceae</taxon>
        <taxon>Prorocentrales</taxon>
        <taxon>Prorocentraceae</taxon>
        <taxon>Prorocentrum</taxon>
    </lineage>
</organism>
<evidence type="ECO:0000256" key="5">
    <source>
        <dbReference type="SAM" id="SignalP"/>
    </source>
</evidence>
<feature type="repeat" description="ANK" evidence="3">
    <location>
        <begin position="163"/>
        <end position="196"/>
    </location>
</feature>
<sequence>MLNCVGTSVTPILIATVAYLLEAGCDPARRDDRERTPLHHAARLQDRRWLREGAAGARLRHQRGGPGRPDAPGGGGGEGLPRYLVAATGDGGGGARVGDALSRAAVACIAPLIAARCDPNAPGASGRLPLLVAAEDRGSEERVAALLRARADVGRREDLRDANGRTALHVAVKGRHLPVCRALFCEFGADLHAEDAGGKTPLQFARALRWSGAKELEGLEKSRQEQQARLRAQQREQLALAVRHGPLEQVRDLLQAAGAGLREPLGADVMAEPRRLNARLPLHAAAARAVPAESRAARSRRAGCSSGRAASTRASATPRGRRPSSRPPRRAMPRSASISPPCQAAAASTPPTWTATRPSSMPPAAVAPARSAGCWSAGRTSPWRTSSSRRPSSPPPAPQRAPWTASRCCWRRGPGLARWTAWAAPRCRTPRSSAWTRPSVRWPPRAPA</sequence>
<feature type="region of interest" description="Disordered" evidence="4">
    <location>
        <begin position="57"/>
        <end position="80"/>
    </location>
</feature>
<dbReference type="Pfam" id="PF12796">
    <property type="entry name" value="Ank_2"/>
    <property type="match status" value="1"/>
</dbReference>
<protein>
    <submittedName>
        <fullName evidence="6">Uncharacterized protein</fullName>
    </submittedName>
</protein>
<feature type="signal peptide" evidence="5">
    <location>
        <begin position="1"/>
        <end position="23"/>
    </location>
</feature>
<dbReference type="SMART" id="SM00248">
    <property type="entry name" value="ANK"/>
    <property type="match status" value="2"/>
</dbReference>
<feature type="region of interest" description="Disordered" evidence="4">
    <location>
        <begin position="427"/>
        <end position="448"/>
    </location>
</feature>